<reference evidence="15 16" key="1">
    <citation type="submission" date="2019-02" db="EMBL/GenBank/DDBJ databases">
        <title>Sequencing the genomes of 1000 actinobacteria strains.</title>
        <authorList>
            <person name="Klenk H.-P."/>
        </authorList>
    </citation>
    <scope>NUCLEOTIDE SEQUENCE [LARGE SCALE GENOMIC DNA]</scope>
    <source>
        <strain evidence="15 16">DSM 45779</strain>
    </source>
</reference>
<keyword evidence="9" id="KW-0902">Two-component regulatory system</keyword>
<evidence type="ECO:0000256" key="5">
    <source>
        <dbReference type="ARBA" id="ARBA00022679"/>
    </source>
</evidence>
<evidence type="ECO:0000256" key="2">
    <source>
        <dbReference type="ARBA" id="ARBA00004236"/>
    </source>
</evidence>
<protein>
    <recommendedName>
        <fullName evidence="3">histidine kinase</fullName>
        <ecNumber evidence="3">2.7.13.3</ecNumber>
    </recommendedName>
</protein>
<organism evidence="15 16">
    <name type="scientific">Pseudonocardia sediminis</name>
    <dbReference type="NCBI Taxonomy" id="1397368"/>
    <lineage>
        <taxon>Bacteria</taxon>
        <taxon>Bacillati</taxon>
        <taxon>Actinomycetota</taxon>
        <taxon>Actinomycetes</taxon>
        <taxon>Pseudonocardiales</taxon>
        <taxon>Pseudonocardiaceae</taxon>
        <taxon>Pseudonocardia</taxon>
    </lineage>
</organism>
<dbReference type="InterPro" id="IPR036097">
    <property type="entry name" value="HisK_dim/P_sf"/>
</dbReference>
<comment type="catalytic activity">
    <reaction evidence="1">
        <text>ATP + protein L-histidine = ADP + protein N-phospho-L-histidine.</text>
        <dbReference type="EC" id="2.7.13.3"/>
    </reaction>
</comment>
<dbReference type="PANTHER" id="PTHR45436:SF5">
    <property type="entry name" value="SENSOR HISTIDINE KINASE TRCS"/>
    <property type="match status" value="1"/>
</dbReference>
<dbReference type="SMART" id="SM00304">
    <property type="entry name" value="HAMP"/>
    <property type="match status" value="1"/>
</dbReference>
<evidence type="ECO:0000256" key="6">
    <source>
        <dbReference type="ARBA" id="ARBA00022692"/>
    </source>
</evidence>
<dbReference type="Pfam" id="PF00672">
    <property type="entry name" value="HAMP"/>
    <property type="match status" value="1"/>
</dbReference>
<comment type="subcellular location">
    <subcellularLocation>
        <location evidence="2">Cell membrane</location>
    </subcellularLocation>
</comment>
<dbReference type="InterPro" id="IPR003661">
    <property type="entry name" value="HisK_dim/P_dom"/>
</dbReference>
<evidence type="ECO:0000256" key="7">
    <source>
        <dbReference type="ARBA" id="ARBA00022777"/>
    </source>
</evidence>
<dbReference type="Gene3D" id="6.10.340.10">
    <property type="match status" value="1"/>
</dbReference>
<dbReference type="SUPFAM" id="SSF158472">
    <property type="entry name" value="HAMP domain-like"/>
    <property type="match status" value="1"/>
</dbReference>
<evidence type="ECO:0000256" key="1">
    <source>
        <dbReference type="ARBA" id="ARBA00000085"/>
    </source>
</evidence>
<evidence type="ECO:0000256" key="3">
    <source>
        <dbReference type="ARBA" id="ARBA00012438"/>
    </source>
</evidence>
<dbReference type="PRINTS" id="PR00344">
    <property type="entry name" value="BCTRLSENSOR"/>
</dbReference>
<dbReference type="InterPro" id="IPR004358">
    <property type="entry name" value="Sig_transdc_His_kin-like_C"/>
</dbReference>
<dbReference type="Gene3D" id="1.10.287.130">
    <property type="match status" value="1"/>
</dbReference>
<evidence type="ECO:0000256" key="10">
    <source>
        <dbReference type="ARBA" id="ARBA00023136"/>
    </source>
</evidence>
<dbReference type="CDD" id="cd00082">
    <property type="entry name" value="HisKA"/>
    <property type="match status" value="1"/>
</dbReference>
<dbReference type="Pfam" id="PF00512">
    <property type="entry name" value="HisKA"/>
    <property type="match status" value="1"/>
</dbReference>
<dbReference type="Pfam" id="PF02518">
    <property type="entry name" value="HATPase_c"/>
    <property type="match status" value="1"/>
</dbReference>
<evidence type="ECO:0000259" key="14">
    <source>
        <dbReference type="PROSITE" id="PS50885"/>
    </source>
</evidence>
<gene>
    <name evidence="15" type="ORF">EV383_0985</name>
</gene>
<dbReference type="CDD" id="cd06225">
    <property type="entry name" value="HAMP"/>
    <property type="match status" value="1"/>
</dbReference>
<keyword evidence="5" id="KW-0808">Transferase</keyword>
<dbReference type="InterPro" id="IPR005467">
    <property type="entry name" value="His_kinase_dom"/>
</dbReference>
<evidence type="ECO:0000259" key="13">
    <source>
        <dbReference type="PROSITE" id="PS50109"/>
    </source>
</evidence>
<dbReference type="InterPro" id="IPR036890">
    <property type="entry name" value="HATPase_C_sf"/>
</dbReference>
<dbReference type="InterPro" id="IPR003660">
    <property type="entry name" value="HAMP_dom"/>
</dbReference>
<dbReference type="PROSITE" id="PS50885">
    <property type="entry name" value="HAMP"/>
    <property type="match status" value="1"/>
</dbReference>
<comment type="caution">
    <text evidence="15">The sequence shown here is derived from an EMBL/GenBank/DDBJ whole genome shotgun (WGS) entry which is preliminary data.</text>
</comment>
<dbReference type="Proteomes" id="UP000291591">
    <property type="component" value="Unassembled WGS sequence"/>
</dbReference>
<dbReference type="EMBL" id="SHKL01000001">
    <property type="protein sequence ID" value="RZT84151.1"/>
    <property type="molecule type" value="Genomic_DNA"/>
</dbReference>
<dbReference type="InterPro" id="IPR003594">
    <property type="entry name" value="HATPase_dom"/>
</dbReference>
<dbReference type="SUPFAM" id="SSF47384">
    <property type="entry name" value="Homodimeric domain of signal transducing histidine kinase"/>
    <property type="match status" value="1"/>
</dbReference>
<evidence type="ECO:0000256" key="8">
    <source>
        <dbReference type="ARBA" id="ARBA00022989"/>
    </source>
</evidence>
<feature type="region of interest" description="Disordered" evidence="11">
    <location>
        <begin position="108"/>
        <end position="149"/>
    </location>
</feature>
<dbReference type="GO" id="GO:0000155">
    <property type="term" value="F:phosphorelay sensor kinase activity"/>
    <property type="evidence" value="ECO:0007669"/>
    <property type="project" value="InterPro"/>
</dbReference>
<evidence type="ECO:0000256" key="12">
    <source>
        <dbReference type="SAM" id="Phobius"/>
    </source>
</evidence>
<keyword evidence="7 15" id="KW-0418">Kinase</keyword>
<accession>A0A4Q7UTN4</accession>
<dbReference type="CDD" id="cd00075">
    <property type="entry name" value="HATPase"/>
    <property type="match status" value="1"/>
</dbReference>
<dbReference type="SMART" id="SM00388">
    <property type="entry name" value="HisKA"/>
    <property type="match status" value="1"/>
</dbReference>
<dbReference type="PROSITE" id="PS50109">
    <property type="entry name" value="HIS_KIN"/>
    <property type="match status" value="1"/>
</dbReference>
<dbReference type="EC" id="2.7.13.3" evidence="3"/>
<evidence type="ECO:0000256" key="11">
    <source>
        <dbReference type="SAM" id="MobiDB-lite"/>
    </source>
</evidence>
<keyword evidence="16" id="KW-1185">Reference proteome</keyword>
<feature type="transmembrane region" description="Helical" evidence="12">
    <location>
        <begin position="38"/>
        <end position="58"/>
    </location>
</feature>
<dbReference type="PANTHER" id="PTHR45436">
    <property type="entry name" value="SENSOR HISTIDINE KINASE YKOH"/>
    <property type="match status" value="1"/>
</dbReference>
<dbReference type="SMART" id="SM00387">
    <property type="entry name" value="HATPase_c"/>
    <property type="match status" value="1"/>
</dbReference>
<evidence type="ECO:0000256" key="4">
    <source>
        <dbReference type="ARBA" id="ARBA00022553"/>
    </source>
</evidence>
<evidence type="ECO:0000313" key="16">
    <source>
        <dbReference type="Proteomes" id="UP000291591"/>
    </source>
</evidence>
<feature type="transmembrane region" description="Helical" evidence="12">
    <location>
        <begin position="184"/>
        <end position="208"/>
    </location>
</feature>
<keyword evidence="10 12" id="KW-0472">Membrane</keyword>
<sequence length="484" mass="49555">MTSLPDGFRRAARTRTETLRAGSLRTVSLRRRVTASSLLVLAAVLLAVGVLTDVLVAAQTRSDLQSRLEGRAATAVQLAGQGVRGAELVRRVDGPGVRVTLTTTTGAVYTSSGQGVGPGPDRDGPPSRRGGNGAGGDGPNGGGASGGGREADRVVRATLADGSVIVLSADSDQISSAQQRLRRILLALGVAGLVAAGLVTLLTTRLALAPLDDMTGLARSITRGDRGARLAPARTDTELGRAAAAFDDMLDELEGAESTARASEARTRQFVADAAHELRTPLAGVRAAAEAALDPELPAADRDRLHLLLLRDTQRAARLVDDLLALARIDAGIELHPVPVDLLDLARGEVERAGLLAPGLDVRATGDAVLVPGDPQRLGQVLANLLDNARRHTPDGGTITVAVTGPGSVTVTDTGAGVPEADRERIFERLVRLDDARSADAGGAGLGLAIARGIARAHGGELTCVDPPPGAGAAFRLTLPAGPS</sequence>
<proteinExistence type="predicted"/>
<dbReference type="AlphaFoldDB" id="A0A4Q7UTN4"/>
<dbReference type="GO" id="GO:0005886">
    <property type="term" value="C:plasma membrane"/>
    <property type="evidence" value="ECO:0007669"/>
    <property type="project" value="UniProtKB-SubCell"/>
</dbReference>
<keyword evidence="8 12" id="KW-1133">Transmembrane helix</keyword>
<evidence type="ECO:0000313" key="15">
    <source>
        <dbReference type="EMBL" id="RZT84151.1"/>
    </source>
</evidence>
<keyword evidence="6 12" id="KW-0812">Transmembrane</keyword>
<evidence type="ECO:0000256" key="9">
    <source>
        <dbReference type="ARBA" id="ARBA00023012"/>
    </source>
</evidence>
<feature type="domain" description="HAMP" evidence="14">
    <location>
        <begin position="205"/>
        <end position="258"/>
    </location>
</feature>
<feature type="compositionally biased region" description="Gly residues" evidence="11">
    <location>
        <begin position="130"/>
        <end position="148"/>
    </location>
</feature>
<feature type="domain" description="Histidine kinase" evidence="13">
    <location>
        <begin position="273"/>
        <end position="483"/>
    </location>
</feature>
<dbReference type="RefSeq" id="WP_242622899.1">
    <property type="nucleotide sequence ID" value="NZ_SHKL01000001.1"/>
</dbReference>
<dbReference type="InterPro" id="IPR050428">
    <property type="entry name" value="TCS_sensor_his_kinase"/>
</dbReference>
<dbReference type="SUPFAM" id="SSF55874">
    <property type="entry name" value="ATPase domain of HSP90 chaperone/DNA topoisomerase II/histidine kinase"/>
    <property type="match status" value="1"/>
</dbReference>
<dbReference type="Gene3D" id="3.30.565.10">
    <property type="entry name" value="Histidine kinase-like ATPase, C-terminal domain"/>
    <property type="match status" value="1"/>
</dbReference>
<name>A0A4Q7UTN4_PSEST</name>
<keyword evidence="4" id="KW-0597">Phosphoprotein</keyword>